<comment type="function">
    <text evidence="2">May be involved in the metabolism of insect hormones and in the breakdown of synthetic insecticides.</text>
</comment>
<evidence type="ECO:0000256" key="5">
    <source>
        <dbReference type="ARBA" id="ARBA00010617"/>
    </source>
</evidence>
<name>U5EIY8_9DIPT</name>
<dbReference type="InterPro" id="IPR017972">
    <property type="entry name" value="Cyt_P450_CS"/>
</dbReference>
<evidence type="ECO:0000256" key="8">
    <source>
        <dbReference type="ARBA" id="ARBA00022824"/>
    </source>
</evidence>
<dbReference type="GO" id="GO:0020037">
    <property type="term" value="F:heme binding"/>
    <property type="evidence" value="ECO:0007669"/>
    <property type="project" value="InterPro"/>
</dbReference>
<evidence type="ECO:0000256" key="7">
    <source>
        <dbReference type="ARBA" id="ARBA00022723"/>
    </source>
</evidence>
<keyword evidence="6 14" id="KW-0349">Heme</keyword>
<comment type="similarity">
    <text evidence="5 15">Belongs to the cytochrome P450 family.</text>
</comment>
<dbReference type="InterPro" id="IPR002401">
    <property type="entry name" value="Cyt_P450_E_grp-I"/>
</dbReference>
<keyword evidence="8" id="KW-0256">Endoplasmic reticulum</keyword>
<reference evidence="16" key="1">
    <citation type="journal article" date="2014" name="Insect Biochem. Mol. Biol.">
        <title>An insight into the sialome of the frog biting fly, Corethrella appendiculata.</title>
        <authorList>
            <person name="Ribeiro J.M.C."/>
            <person name="Chagas A.C."/>
            <person name="Pham V.M."/>
            <person name="Lounibos L.P."/>
            <person name="Calvo E."/>
        </authorList>
    </citation>
    <scope>NUCLEOTIDE SEQUENCE</scope>
    <source>
        <tissue evidence="16">Salivary glands</tissue>
    </source>
</reference>
<evidence type="ECO:0000256" key="3">
    <source>
        <dbReference type="ARBA" id="ARBA00004174"/>
    </source>
</evidence>
<dbReference type="PROSITE" id="PS00086">
    <property type="entry name" value="CYTOCHROME_P450"/>
    <property type="match status" value="1"/>
</dbReference>
<evidence type="ECO:0000256" key="15">
    <source>
        <dbReference type="RuleBase" id="RU000461"/>
    </source>
</evidence>
<dbReference type="SUPFAM" id="SSF48264">
    <property type="entry name" value="Cytochrome P450"/>
    <property type="match status" value="1"/>
</dbReference>
<evidence type="ECO:0000256" key="1">
    <source>
        <dbReference type="ARBA" id="ARBA00001971"/>
    </source>
</evidence>
<organism evidence="16">
    <name type="scientific">Corethrella appendiculata</name>
    <dbReference type="NCBI Taxonomy" id="1370023"/>
    <lineage>
        <taxon>Eukaryota</taxon>
        <taxon>Metazoa</taxon>
        <taxon>Ecdysozoa</taxon>
        <taxon>Arthropoda</taxon>
        <taxon>Hexapoda</taxon>
        <taxon>Insecta</taxon>
        <taxon>Pterygota</taxon>
        <taxon>Neoptera</taxon>
        <taxon>Endopterygota</taxon>
        <taxon>Diptera</taxon>
        <taxon>Nematocera</taxon>
        <taxon>Culicoidea</taxon>
        <taxon>Chaoboridae</taxon>
        <taxon>Corethrella</taxon>
    </lineage>
</organism>
<evidence type="ECO:0000256" key="2">
    <source>
        <dbReference type="ARBA" id="ARBA00003690"/>
    </source>
</evidence>
<dbReference type="EMBL" id="GANO01002442">
    <property type="protein sequence ID" value="JAB57429.1"/>
    <property type="molecule type" value="mRNA"/>
</dbReference>
<dbReference type="GO" id="GO:0016705">
    <property type="term" value="F:oxidoreductase activity, acting on paired donors, with incorporation or reduction of molecular oxygen"/>
    <property type="evidence" value="ECO:0007669"/>
    <property type="project" value="InterPro"/>
</dbReference>
<dbReference type="PRINTS" id="PR00385">
    <property type="entry name" value="P450"/>
</dbReference>
<evidence type="ECO:0000256" key="4">
    <source>
        <dbReference type="ARBA" id="ARBA00004406"/>
    </source>
</evidence>
<sequence length="502" mass="58711">MILVLACICAILGHILFFIVNRRKLQLTRSWDGPFHLPFMGSAYLILFRNLEQILIVVLDMLENYKTPIMKAWFGPYLLVGVKKPEHIQVILNSNDCLDKSFIYDFLPIQGAFTLPTEAWKLLRKQLNPSFNLKILKNYIPIFNDKSRLMIKQMRRELGKTIEFDMHNYMARCMLDSFYATNLGMQSDIQTVERSEYIEAAERLFDLAIHRTLRPWIHPNVIYNLTSDGKEFKNLTEIFEAPTVKIMKECDMSNRKNVKKLNGYNDDNDDDDVEINRPQSLIEQLLKLDPKIFDEKTIREELITMQFAGTDTTSTTISNLIVLLAMHPEIQEKMVDELRQLYTSKDQPVEYEDLVHLEYMEMVIKESMRIWPIAALYARASRNEVDLGDGNILPNNAEIAISVHSVHHNPEYWANPNVFDPNHFLPEIEAKRHPYAFLPFSLGPRNCIGYRYAWFAMKVIVANLLRSYKFETSLRLDSVTFKISMLTKLCGKYRVRITERKF</sequence>
<keyword evidence="10 15" id="KW-0560">Oxidoreductase</keyword>
<dbReference type="GO" id="GO:0004497">
    <property type="term" value="F:monooxygenase activity"/>
    <property type="evidence" value="ECO:0007669"/>
    <property type="project" value="UniProtKB-KW"/>
</dbReference>
<dbReference type="PANTHER" id="PTHR24291:SF189">
    <property type="entry name" value="CYTOCHROME P450 4C3-RELATED"/>
    <property type="match status" value="1"/>
</dbReference>
<dbReference type="InterPro" id="IPR036396">
    <property type="entry name" value="Cyt_P450_sf"/>
</dbReference>
<keyword evidence="11 14" id="KW-0408">Iron</keyword>
<dbReference type="Pfam" id="PF00067">
    <property type="entry name" value="p450"/>
    <property type="match status" value="1"/>
</dbReference>
<dbReference type="PANTHER" id="PTHR24291">
    <property type="entry name" value="CYTOCHROME P450 FAMILY 4"/>
    <property type="match status" value="1"/>
</dbReference>
<evidence type="ECO:0000256" key="12">
    <source>
        <dbReference type="ARBA" id="ARBA00023033"/>
    </source>
</evidence>
<comment type="cofactor">
    <cofactor evidence="1 14">
        <name>heme</name>
        <dbReference type="ChEBI" id="CHEBI:30413"/>
    </cofactor>
</comment>
<dbReference type="Gene3D" id="1.10.630.10">
    <property type="entry name" value="Cytochrome P450"/>
    <property type="match status" value="1"/>
</dbReference>
<dbReference type="GO" id="GO:0005506">
    <property type="term" value="F:iron ion binding"/>
    <property type="evidence" value="ECO:0007669"/>
    <property type="project" value="InterPro"/>
</dbReference>
<feature type="binding site" description="axial binding residue" evidence="14">
    <location>
        <position position="447"/>
    </location>
    <ligand>
        <name>heme</name>
        <dbReference type="ChEBI" id="CHEBI:30413"/>
    </ligand>
    <ligandPart>
        <name>Fe</name>
        <dbReference type="ChEBI" id="CHEBI:18248"/>
    </ligandPart>
</feature>
<accession>U5EIY8</accession>
<evidence type="ECO:0000256" key="13">
    <source>
        <dbReference type="ARBA" id="ARBA00023136"/>
    </source>
</evidence>
<dbReference type="InterPro" id="IPR001128">
    <property type="entry name" value="Cyt_P450"/>
</dbReference>
<evidence type="ECO:0000256" key="10">
    <source>
        <dbReference type="ARBA" id="ARBA00023002"/>
    </source>
</evidence>
<dbReference type="GO" id="GO:0005789">
    <property type="term" value="C:endoplasmic reticulum membrane"/>
    <property type="evidence" value="ECO:0007669"/>
    <property type="project" value="UniProtKB-SubCell"/>
</dbReference>
<evidence type="ECO:0000256" key="11">
    <source>
        <dbReference type="ARBA" id="ARBA00023004"/>
    </source>
</evidence>
<keyword evidence="9" id="KW-0492">Microsome</keyword>
<dbReference type="AlphaFoldDB" id="U5EIY8"/>
<evidence type="ECO:0000256" key="9">
    <source>
        <dbReference type="ARBA" id="ARBA00022848"/>
    </source>
</evidence>
<keyword evidence="13" id="KW-0472">Membrane</keyword>
<keyword evidence="7 14" id="KW-0479">Metal-binding</keyword>
<keyword evidence="12 15" id="KW-0503">Monooxygenase</keyword>
<dbReference type="InterPro" id="IPR050196">
    <property type="entry name" value="Cytochrome_P450_Monoox"/>
</dbReference>
<evidence type="ECO:0000313" key="16">
    <source>
        <dbReference type="EMBL" id="JAB57429.1"/>
    </source>
</evidence>
<comment type="subcellular location">
    <subcellularLocation>
        <location evidence="4">Endoplasmic reticulum membrane</location>
        <topology evidence="4">Peripheral membrane protein</topology>
    </subcellularLocation>
    <subcellularLocation>
        <location evidence="3">Microsome membrane</location>
        <topology evidence="3">Peripheral membrane protein</topology>
    </subcellularLocation>
</comment>
<evidence type="ECO:0000256" key="14">
    <source>
        <dbReference type="PIRSR" id="PIRSR602401-1"/>
    </source>
</evidence>
<dbReference type="PRINTS" id="PR00463">
    <property type="entry name" value="EP450I"/>
</dbReference>
<evidence type="ECO:0000256" key="6">
    <source>
        <dbReference type="ARBA" id="ARBA00022617"/>
    </source>
</evidence>
<proteinExistence type="evidence at transcript level"/>
<protein>
    <submittedName>
        <fullName evidence="16">Putative cytochrome</fullName>
    </submittedName>
</protein>